<dbReference type="Pfam" id="PF00702">
    <property type="entry name" value="Hydrolase"/>
    <property type="match status" value="1"/>
</dbReference>
<dbReference type="InterPro" id="IPR036412">
    <property type="entry name" value="HAD-like_sf"/>
</dbReference>
<name>A0A343TGP3_9EURY</name>
<evidence type="ECO:0000313" key="2">
    <source>
        <dbReference type="EMBL" id="AUX08265.1"/>
    </source>
</evidence>
<dbReference type="KEGG" id="hdf:AArcSl_0615"/>
<keyword evidence="3" id="KW-1185">Reference proteome</keyword>
<gene>
    <name evidence="2" type="ORF">AArcSl_0615</name>
</gene>
<dbReference type="Gene3D" id="3.40.50.1000">
    <property type="entry name" value="HAD superfamily/HAD-like"/>
    <property type="match status" value="1"/>
</dbReference>
<dbReference type="GO" id="GO:0006281">
    <property type="term" value="P:DNA repair"/>
    <property type="evidence" value="ECO:0007669"/>
    <property type="project" value="TreeGrafter"/>
</dbReference>
<sequence>MDGVLLRGRETEPWVYARAADYVIEELDLSPSDPQRELLRKHRCDEEIVAVCETLGVSLETFWERKEAHASRIENRRIRDGERTPFEDAEAVFELARDRQLGVVSNNRHETVEFVAEYLEFDEVLEYVRGRDPTVEAFRQLRKPNPHYIFEALASLDNSDGWYVGDRPKDMLAAERAGLDGIFLRRTFNQKETPDVEPTHEIDSLYELKTVLPPENDDC</sequence>
<keyword evidence="2" id="KW-0378">Hydrolase</keyword>
<dbReference type="GO" id="GO:0008967">
    <property type="term" value="F:phosphoglycolate phosphatase activity"/>
    <property type="evidence" value="ECO:0007669"/>
    <property type="project" value="TreeGrafter"/>
</dbReference>
<dbReference type="PANTHER" id="PTHR43434:SF1">
    <property type="entry name" value="PHOSPHOGLYCOLATE PHOSPHATASE"/>
    <property type="match status" value="1"/>
</dbReference>
<dbReference type="InterPro" id="IPR006439">
    <property type="entry name" value="HAD-SF_hydro_IA"/>
</dbReference>
<dbReference type="EMBL" id="CP025066">
    <property type="protein sequence ID" value="AUX08265.1"/>
    <property type="molecule type" value="Genomic_DNA"/>
</dbReference>
<evidence type="ECO:0000313" key="3">
    <source>
        <dbReference type="Proteomes" id="UP000263012"/>
    </source>
</evidence>
<dbReference type="InterPro" id="IPR023214">
    <property type="entry name" value="HAD_sf"/>
</dbReference>
<dbReference type="SUPFAM" id="SSF56784">
    <property type="entry name" value="HAD-like"/>
    <property type="match status" value="1"/>
</dbReference>
<reference evidence="3" key="1">
    <citation type="submission" date="2017-11" db="EMBL/GenBank/DDBJ databases">
        <title>Phenotypic and genomic properties of facultatively anaerobic sulfur-reducing natronoarchaea from hypersaline soda lakes.</title>
        <authorList>
            <person name="Sorokin D.Y."/>
            <person name="Kublanov I.V."/>
            <person name="Roman P."/>
            <person name="Sinninghe Damste J.S."/>
            <person name="Golyshin P.N."/>
            <person name="Rojo D."/>
            <person name="Ciordia S."/>
            <person name="Mena M.D.C."/>
            <person name="Ferrer M."/>
            <person name="Messina E."/>
            <person name="Smedile F."/>
            <person name="La Spada G."/>
            <person name="La Cono V."/>
            <person name="Yakimov M.M."/>
        </authorList>
    </citation>
    <scope>NUCLEOTIDE SEQUENCE [LARGE SCALE GENOMIC DNA]</scope>
    <source>
        <strain evidence="3">AArc-Sl</strain>
    </source>
</reference>
<dbReference type="AlphaFoldDB" id="A0A343TGP3"/>
<dbReference type="Proteomes" id="UP000263012">
    <property type="component" value="Chromosome"/>
</dbReference>
<evidence type="ECO:0000256" key="1">
    <source>
        <dbReference type="ARBA" id="ARBA00007958"/>
    </source>
</evidence>
<comment type="similarity">
    <text evidence="1">Belongs to the HAD-like hydrolase superfamily.</text>
</comment>
<accession>A0A343TGP3</accession>
<dbReference type="PANTHER" id="PTHR43434">
    <property type="entry name" value="PHOSPHOGLYCOLATE PHOSPHATASE"/>
    <property type="match status" value="1"/>
</dbReference>
<dbReference type="InterPro" id="IPR050155">
    <property type="entry name" value="HAD-like_hydrolase_sf"/>
</dbReference>
<dbReference type="NCBIfam" id="TIGR01549">
    <property type="entry name" value="HAD-SF-IA-v1"/>
    <property type="match status" value="1"/>
</dbReference>
<organism evidence="2 3">
    <name type="scientific">Halalkaliarchaeum desulfuricum</name>
    <dbReference type="NCBI Taxonomy" id="2055893"/>
    <lineage>
        <taxon>Archaea</taxon>
        <taxon>Methanobacteriati</taxon>
        <taxon>Methanobacteriota</taxon>
        <taxon>Stenosarchaea group</taxon>
        <taxon>Halobacteria</taxon>
        <taxon>Halobacteriales</taxon>
        <taxon>Haloferacaceae</taxon>
        <taxon>Halalkaliarchaeum</taxon>
    </lineage>
</organism>
<proteinExistence type="inferred from homology"/>
<protein>
    <submittedName>
        <fullName evidence="2">HAD-superfamily hydrolase</fullName>
    </submittedName>
</protein>